<dbReference type="GO" id="GO:0046872">
    <property type="term" value="F:metal ion binding"/>
    <property type="evidence" value="ECO:0007669"/>
    <property type="project" value="UniProtKB-KW"/>
</dbReference>
<dbReference type="Pfam" id="PF03951">
    <property type="entry name" value="Gln-synt_N"/>
    <property type="match status" value="1"/>
</dbReference>
<dbReference type="GO" id="GO:0005737">
    <property type="term" value="C:cytoplasm"/>
    <property type="evidence" value="ECO:0007669"/>
    <property type="project" value="UniProtKB-SubCell"/>
</dbReference>
<evidence type="ECO:0000256" key="1">
    <source>
        <dbReference type="ARBA" id="ARBA00004496"/>
    </source>
</evidence>
<dbReference type="InterPro" id="IPR027303">
    <property type="entry name" value="Gln_synth_gly_rich_site"/>
</dbReference>
<evidence type="ECO:0000256" key="4">
    <source>
        <dbReference type="ARBA" id="ARBA00021364"/>
    </source>
</evidence>
<dbReference type="SUPFAM" id="SSF54368">
    <property type="entry name" value="Glutamine synthetase, N-terminal domain"/>
    <property type="match status" value="1"/>
</dbReference>
<evidence type="ECO:0000256" key="14">
    <source>
        <dbReference type="PIRSR" id="PIRSR604809-3"/>
    </source>
</evidence>
<dbReference type="STRING" id="29563.SAMN02983006_01171"/>
<evidence type="ECO:0000256" key="16">
    <source>
        <dbReference type="PROSITE-ProRule" id="PRU01330"/>
    </source>
</evidence>
<dbReference type="InterPro" id="IPR008147">
    <property type="entry name" value="Gln_synt_N"/>
</dbReference>
<feature type="binding site" evidence="14">
    <location>
        <position position="132"/>
    </location>
    <ligand>
        <name>Mg(2+)</name>
        <dbReference type="ChEBI" id="CHEBI:18420"/>
        <label>1</label>
    </ligand>
</feature>
<evidence type="ECO:0000256" key="5">
    <source>
        <dbReference type="ARBA" id="ARBA00022490"/>
    </source>
</evidence>
<feature type="binding site" evidence="14">
    <location>
        <position position="333"/>
    </location>
    <ligand>
        <name>Mg(2+)</name>
        <dbReference type="ChEBI" id="CHEBI:18420"/>
        <label>1</label>
    </ligand>
</feature>
<gene>
    <name evidence="21" type="ORF">SAMN02983006_01171</name>
</gene>
<organism evidence="21 22">
    <name type="scientific">Halanaerobium salsuginis</name>
    <dbReference type="NCBI Taxonomy" id="29563"/>
    <lineage>
        <taxon>Bacteria</taxon>
        <taxon>Bacillati</taxon>
        <taxon>Bacillota</taxon>
        <taxon>Clostridia</taxon>
        <taxon>Halanaerobiales</taxon>
        <taxon>Halanaerobiaceae</taxon>
        <taxon>Halanaerobium</taxon>
    </lineage>
</organism>
<evidence type="ECO:0000256" key="17">
    <source>
        <dbReference type="RuleBase" id="RU000384"/>
    </source>
</evidence>
<accession>A0A1I4HRZ4</accession>
<dbReference type="InterPro" id="IPR027302">
    <property type="entry name" value="Gln_synth_N_conserv_site"/>
</dbReference>
<evidence type="ECO:0000256" key="6">
    <source>
        <dbReference type="ARBA" id="ARBA00022598"/>
    </source>
</evidence>
<keyword evidence="5" id="KW-0963">Cytoplasm</keyword>
<dbReference type="InterPro" id="IPR008146">
    <property type="entry name" value="Gln_synth_cat_dom"/>
</dbReference>
<dbReference type="Gene3D" id="3.30.590.10">
    <property type="entry name" value="Glutamine synthetase/guanido kinase, catalytic domain"/>
    <property type="match status" value="1"/>
</dbReference>
<feature type="binding site" evidence="14">
    <location>
        <position position="245"/>
    </location>
    <ligand>
        <name>Mg(2+)</name>
        <dbReference type="ChEBI" id="CHEBI:18420"/>
        <label>1</label>
    </ligand>
</feature>
<dbReference type="FunFam" id="3.30.590.10:FF:000003">
    <property type="entry name" value="Glutamine synthetase 2"/>
    <property type="match status" value="1"/>
</dbReference>
<feature type="binding site" evidence="13">
    <location>
        <position position="316"/>
    </location>
    <ligand>
        <name>ATP</name>
        <dbReference type="ChEBI" id="CHEBI:30616"/>
    </ligand>
</feature>
<dbReference type="AlphaFoldDB" id="A0A1I4HRZ4"/>
<dbReference type="InterPro" id="IPR014746">
    <property type="entry name" value="Gln_synth/guanido_kin_cat_dom"/>
</dbReference>
<evidence type="ECO:0000256" key="13">
    <source>
        <dbReference type="PIRSR" id="PIRSR604809-2"/>
    </source>
</evidence>
<sequence>MSNYTKEDILKLAEEKNVKFIRMQFTDILGIVKNVAITVKQLEDALDNKIMFDGSSIDGFTRIQESDMYLRPDYDTFTIFPWRPAEGGAVARLICDVYTPDGKPFSGCPRNVLKKALKEAEEMGFDMNVGPEPEFFLFQQDETGEATTITQDDGGYFDLGPIDKGINARRDIVLALEEMGFEVEASHHEVAPGQHEIDFKYAPALKTADNIGTFKFVTKSLANEHGLHATFMPKPIFGENGSGMHVHQSLFKDGENIFYDESDKLGLSQAAYYYIGGLLKHAKAIAAITNPSVNSYKRLVPGYEAPVYVAWSSANRSALIRIPAARGNGTRLELRNPDPTANPYLAIAVMLKAGLDGIKNEIEPPKEVLENIYEMSADRKNELDIESLPANINEAVDLLLEDEVITSVLGDHVLEHFVAAKKAEWDSYRTQVSQWELDSYLNTF</sequence>
<feature type="binding site" evidence="13">
    <location>
        <position position="184"/>
    </location>
    <ligand>
        <name>ATP</name>
        <dbReference type="ChEBI" id="CHEBI:30616"/>
    </ligand>
</feature>
<feature type="binding site" evidence="12">
    <location>
        <position position="335"/>
    </location>
    <ligand>
        <name>L-glutamate</name>
        <dbReference type="ChEBI" id="CHEBI:29985"/>
    </ligand>
</feature>
<keyword evidence="22" id="KW-1185">Reference proteome</keyword>
<feature type="binding site" evidence="14">
    <location>
        <position position="196"/>
    </location>
    <ligand>
        <name>Mg(2+)</name>
        <dbReference type="ChEBI" id="CHEBI:18420"/>
        <label>1</label>
    </ligand>
</feature>
<feature type="binding site" evidence="12">
    <location>
        <position position="298"/>
    </location>
    <ligand>
        <name>L-glutamate</name>
        <dbReference type="ChEBI" id="CHEBI:29985"/>
    </ligand>
</feature>
<evidence type="ECO:0000256" key="3">
    <source>
        <dbReference type="ARBA" id="ARBA00012937"/>
    </source>
</evidence>
<evidence type="ECO:0000256" key="7">
    <source>
        <dbReference type="ARBA" id="ARBA00022723"/>
    </source>
</evidence>
<evidence type="ECO:0000313" key="22">
    <source>
        <dbReference type="Proteomes" id="UP000199006"/>
    </source>
</evidence>
<dbReference type="PANTHER" id="PTHR43785:SF12">
    <property type="entry name" value="TYPE-1 GLUTAMINE SYNTHETASE 2"/>
    <property type="match status" value="1"/>
</dbReference>
<protein>
    <recommendedName>
        <fullName evidence="4 18">Glutamine synthetase</fullName>
        <ecNumber evidence="3 18">6.3.1.2</ecNumber>
    </recommendedName>
</protein>
<evidence type="ECO:0000256" key="15">
    <source>
        <dbReference type="PIRSR" id="PIRSR604809-50"/>
    </source>
</evidence>
<dbReference type="GO" id="GO:0005524">
    <property type="term" value="F:ATP binding"/>
    <property type="evidence" value="ECO:0007669"/>
    <property type="project" value="UniProtKB-KW"/>
</dbReference>
<feature type="modified residue" description="O-AMP-tyrosine" evidence="15">
    <location>
        <position position="373"/>
    </location>
</feature>
<evidence type="ECO:0000256" key="9">
    <source>
        <dbReference type="ARBA" id="ARBA00022840"/>
    </source>
</evidence>
<dbReference type="FunFam" id="3.10.20.70:FF:000005">
    <property type="entry name" value="Glutamine synthetase"/>
    <property type="match status" value="1"/>
</dbReference>
<dbReference type="EC" id="6.3.1.2" evidence="3 18"/>
<feature type="domain" description="GS catalytic" evidence="20">
    <location>
        <begin position="109"/>
        <end position="444"/>
    </location>
</feature>
<name>A0A1I4HRZ4_9FIRM</name>
<dbReference type="Proteomes" id="UP000199006">
    <property type="component" value="Unassembled WGS sequence"/>
</dbReference>
<comment type="similarity">
    <text evidence="2 16 17">Belongs to the glutamine synthetase family.</text>
</comment>
<dbReference type="SMART" id="SM01230">
    <property type="entry name" value="Gln-synt_C"/>
    <property type="match status" value="1"/>
</dbReference>
<keyword evidence="6 18" id="KW-0436">Ligase</keyword>
<dbReference type="RefSeq" id="WP_089860953.1">
    <property type="nucleotide sequence ID" value="NZ_FOTI01000012.1"/>
</dbReference>
<feature type="binding site" evidence="14">
    <location>
        <position position="189"/>
    </location>
    <ligand>
        <name>Mg(2+)</name>
        <dbReference type="ChEBI" id="CHEBI:18420"/>
        <label>1</label>
    </ligand>
</feature>
<keyword evidence="9 13" id="KW-0067">ATP-binding</keyword>
<dbReference type="PROSITE" id="PS51986">
    <property type="entry name" value="GS_BETA_GRASP"/>
    <property type="match status" value="1"/>
</dbReference>
<evidence type="ECO:0000256" key="12">
    <source>
        <dbReference type="PIRSR" id="PIRSR604809-1"/>
    </source>
</evidence>
<comment type="subcellular location">
    <subcellularLocation>
        <location evidence="1">Cytoplasm</location>
    </subcellularLocation>
</comment>
<dbReference type="InterPro" id="IPR036651">
    <property type="entry name" value="Gln_synt_N_sf"/>
</dbReference>
<dbReference type="SUPFAM" id="SSF55931">
    <property type="entry name" value="Glutamine synthetase/guanido kinase"/>
    <property type="match status" value="1"/>
</dbReference>
<keyword evidence="15" id="KW-0597">Phosphoprotein</keyword>
<dbReference type="Gene3D" id="3.10.20.70">
    <property type="entry name" value="Glutamine synthetase, N-terminal domain"/>
    <property type="match status" value="1"/>
</dbReference>
<feature type="binding site" evidence="12">
    <location>
        <position position="316"/>
    </location>
    <ligand>
        <name>L-glutamate</name>
        <dbReference type="ChEBI" id="CHEBI:29985"/>
    </ligand>
</feature>
<keyword evidence="7 14" id="KW-0479">Metal-binding</keyword>
<feature type="binding site" evidence="13">
    <location>
        <begin position="199"/>
        <end position="201"/>
    </location>
    <ligand>
        <name>ATP</name>
        <dbReference type="ChEBI" id="CHEBI:30616"/>
    </ligand>
</feature>
<comment type="cofactor">
    <cofactor evidence="14">
        <name>Mg(2+)</name>
        <dbReference type="ChEBI" id="CHEBI:18420"/>
    </cofactor>
    <text evidence="14">Binds 2 Mg(2+) ions per subunit.</text>
</comment>
<dbReference type="EMBL" id="FOTI01000012">
    <property type="protein sequence ID" value="SFL44573.1"/>
    <property type="molecule type" value="Genomic_DNA"/>
</dbReference>
<evidence type="ECO:0000256" key="18">
    <source>
        <dbReference type="RuleBase" id="RU004356"/>
    </source>
</evidence>
<comment type="catalytic activity">
    <reaction evidence="11 18">
        <text>L-glutamate + NH4(+) + ATP = L-glutamine + ADP + phosphate + H(+)</text>
        <dbReference type="Rhea" id="RHEA:16169"/>
        <dbReference type="ChEBI" id="CHEBI:15378"/>
        <dbReference type="ChEBI" id="CHEBI:28938"/>
        <dbReference type="ChEBI" id="CHEBI:29985"/>
        <dbReference type="ChEBI" id="CHEBI:30616"/>
        <dbReference type="ChEBI" id="CHEBI:43474"/>
        <dbReference type="ChEBI" id="CHEBI:58359"/>
        <dbReference type="ChEBI" id="CHEBI:456216"/>
        <dbReference type="EC" id="6.3.1.2"/>
    </reaction>
</comment>
<dbReference type="PROSITE" id="PS00180">
    <property type="entry name" value="GLNA_1"/>
    <property type="match status" value="1"/>
</dbReference>
<feature type="domain" description="GS beta-grasp" evidence="19">
    <location>
        <begin position="16"/>
        <end position="102"/>
    </location>
</feature>
<reference evidence="21 22" key="1">
    <citation type="submission" date="2016-10" db="EMBL/GenBank/DDBJ databases">
        <authorList>
            <person name="de Groot N.N."/>
        </authorList>
    </citation>
    <scope>NUCLEOTIDE SEQUENCE [LARGE SCALE GENOMIC DNA]</scope>
    <source>
        <strain evidence="21 22">ATCC 51327</strain>
    </source>
</reference>
<dbReference type="OrthoDB" id="9807095at2"/>
<evidence type="ECO:0000259" key="20">
    <source>
        <dbReference type="PROSITE" id="PS51987"/>
    </source>
</evidence>
<dbReference type="GO" id="GO:0004356">
    <property type="term" value="F:glutamine synthetase activity"/>
    <property type="evidence" value="ECO:0007669"/>
    <property type="project" value="UniProtKB-EC"/>
</dbReference>
<dbReference type="Pfam" id="PF00120">
    <property type="entry name" value="Gln-synt_C"/>
    <property type="match status" value="1"/>
</dbReference>
<keyword evidence="8 13" id="KW-0547">Nucleotide-binding</keyword>
<evidence type="ECO:0000256" key="2">
    <source>
        <dbReference type="ARBA" id="ARBA00009897"/>
    </source>
</evidence>
<feature type="binding site" evidence="13">
    <location>
        <begin position="247"/>
        <end position="249"/>
    </location>
    <ligand>
        <name>ATP</name>
        <dbReference type="ChEBI" id="CHEBI:30616"/>
    </ligand>
</feature>
<evidence type="ECO:0000256" key="10">
    <source>
        <dbReference type="ARBA" id="ARBA00022842"/>
    </source>
</evidence>
<evidence type="ECO:0000256" key="11">
    <source>
        <dbReference type="ARBA" id="ARBA00049436"/>
    </source>
</evidence>
<dbReference type="InterPro" id="IPR004809">
    <property type="entry name" value="Gln_synth_I"/>
</dbReference>
<proteinExistence type="inferred from homology"/>
<evidence type="ECO:0000313" key="21">
    <source>
        <dbReference type="EMBL" id="SFL44573.1"/>
    </source>
</evidence>
<feature type="binding site" evidence="14">
    <location>
        <position position="134"/>
    </location>
    <ligand>
        <name>Mg(2+)</name>
        <dbReference type="ChEBI" id="CHEBI:18420"/>
        <label>1</label>
    </ligand>
</feature>
<dbReference type="PROSITE" id="PS00181">
    <property type="entry name" value="GLNA_ATP"/>
    <property type="match status" value="1"/>
</dbReference>
<feature type="binding site" evidence="12">
    <location>
        <position position="304"/>
    </location>
    <ligand>
        <name>L-glutamate</name>
        <dbReference type="ChEBI" id="CHEBI:29985"/>
    </ligand>
</feature>
<keyword evidence="10 14" id="KW-0460">Magnesium</keyword>
<dbReference type="PANTHER" id="PTHR43785">
    <property type="entry name" value="GAMMA-GLUTAMYLPUTRESCINE SYNTHETASE"/>
    <property type="match status" value="1"/>
</dbReference>
<evidence type="ECO:0000259" key="19">
    <source>
        <dbReference type="PROSITE" id="PS51986"/>
    </source>
</evidence>
<dbReference type="NCBIfam" id="TIGR00653">
    <property type="entry name" value="GlnA"/>
    <property type="match status" value="1"/>
</dbReference>
<evidence type="ECO:0000256" key="8">
    <source>
        <dbReference type="ARBA" id="ARBA00022741"/>
    </source>
</evidence>
<dbReference type="PROSITE" id="PS51987">
    <property type="entry name" value="GS_CATALYTIC"/>
    <property type="match status" value="1"/>
</dbReference>
<feature type="binding site" evidence="12">
    <location>
        <begin position="240"/>
        <end position="241"/>
    </location>
    <ligand>
        <name>L-glutamate</name>
        <dbReference type="ChEBI" id="CHEBI:29985"/>
    </ligand>
</feature>
<dbReference type="GO" id="GO:0006542">
    <property type="term" value="P:glutamine biosynthetic process"/>
    <property type="evidence" value="ECO:0007669"/>
    <property type="project" value="InterPro"/>
</dbReference>